<dbReference type="EMBL" id="JBIYEW010000003">
    <property type="protein sequence ID" value="MFK4638059.1"/>
    <property type="molecule type" value="Genomic_DNA"/>
</dbReference>
<keyword evidence="2" id="KW-1185">Reference proteome</keyword>
<organism evidence="1 2">
    <name type="scientific">Paenarthrobacter histidinolovorans</name>
    <dbReference type="NCBI Taxonomy" id="43664"/>
    <lineage>
        <taxon>Bacteria</taxon>
        <taxon>Bacillati</taxon>
        <taxon>Actinomycetota</taxon>
        <taxon>Actinomycetes</taxon>
        <taxon>Micrococcales</taxon>
        <taxon>Micrococcaceae</taxon>
        <taxon>Paenarthrobacter</taxon>
    </lineage>
</organism>
<dbReference type="RefSeq" id="WP_404593729.1">
    <property type="nucleotide sequence ID" value="NZ_JBIYEW010000003.1"/>
</dbReference>
<dbReference type="InterPro" id="IPR011882">
    <property type="entry name" value="PaaC"/>
</dbReference>
<gene>
    <name evidence="1" type="ORF">ABIA52_000948</name>
</gene>
<protein>
    <submittedName>
        <fullName evidence="1">Ring-1,2-phenylacetyl-CoA epoxidase subunit PaaC</fullName>
        <ecNumber evidence="1">1.14.13.149</ecNumber>
    </submittedName>
</protein>
<dbReference type="InterPro" id="IPR007814">
    <property type="entry name" value="PaaA_PaaC"/>
</dbReference>
<dbReference type="PIRSF" id="PIRSF037834">
    <property type="entry name" value="PA_CoA_Oase3"/>
    <property type="match status" value="1"/>
</dbReference>
<accession>A0ABW8N4E9</accession>
<sequence length="305" mass="33503">MSTKDTDFAIEGHGDISVGVHGAGASGDGSASATRITPGNALRPEDIALEISRGQVKPSEDVAGFALRLGDDGLILAQRLGHWISRAPELEEDIALGNIALDQLGHARSFLTYAGAAWDKSEDDLAYFRREHEFRSAHLFEQPNGDFAVTIARQFIVSFYQYELYSRLMESTDSTIAAISAKAVKEVDYHRDHSAQWVLRLAGGTDESRARIIQGFKLVWPYVDELFEDDELTTRLSESGVTVQPSSLRDEFDRLTGQILAEAELDIPGVPQAPGGGRRGKHSEFMGYILAEMQVLAREHPGASW</sequence>
<dbReference type="GO" id="GO:0097266">
    <property type="term" value="F:phenylacetyl-CoA 1,2-epoxidase activity"/>
    <property type="evidence" value="ECO:0007669"/>
    <property type="project" value="UniProtKB-EC"/>
</dbReference>
<dbReference type="InterPro" id="IPR012347">
    <property type="entry name" value="Ferritin-like"/>
</dbReference>
<name>A0ABW8N4E9_9MICC</name>
<dbReference type="Pfam" id="PF05138">
    <property type="entry name" value="PaaA_PaaC"/>
    <property type="match status" value="1"/>
</dbReference>
<comment type="caution">
    <text evidence="1">The sequence shown here is derived from an EMBL/GenBank/DDBJ whole genome shotgun (WGS) entry which is preliminary data.</text>
</comment>
<evidence type="ECO:0000313" key="2">
    <source>
        <dbReference type="Proteomes" id="UP001620520"/>
    </source>
</evidence>
<proteinExistence type="predicted"/>
<keyword evidence="1" id="KW-0560">Oxidoreductase</keyword>
<dbReference type="PANTHER" id="PTHR30458:SF0">
    <property type="entry name" value="1,2-PHENYLACETYL-COA EPOXIDASE, SUBUNIT C"/>
    <property type="match status" value="1"/>
</dbReference>
<dbReference type="SUPFAM" id="SSF47240">
    <property type="entry name" value="Ferritin-like"/>
    <property type="match status" value="1"/>
</dbReference>
<dbReference type="PANTHER" id="PTHR30458">
    <property type="entry name" value="PHENYLACETIC ACID DEGRADATION PROTEIN PAA"/>
    <property type="match status" value="1"/>
</dbReference>
<dbReference type="InterPro" id="IPR009078">
    <property type="entry name" value="Ferritin-like_SF"/>
</dbReference>
<evidence type="ECO:0000313" key="1">
    <source>
        <dbReference type="EMBL" id="MFK4638059.1"/>
    </source>
</evidence>
<reference evidence="1 2" key="1">
    <citation type="submission" date="2024-10" db="EMBL/GenBank/DDBJ databases">
        <title>Novel secondary metabolite-producing bacteria for plant disease control.</title>
        <authorList>
            <person name="Chevrette M."/>
        </authorList>
    </citation>
    <scope>NUCLEOTIDE SEQUENCE [LARGE SCALE GENOMIC DNA]</scope>
    <source>
        <strain evidence="1 2">J30 TE3557</strain>
    </source>
</reference>
<dbReference type="Proteomes" id="UP001620520">
    <property type="component" value="Unassembled WGS sequence"/>
</dbReference>
<dbReference type="InterPro" id="IPR052703">
    <property type="entry name" value="Aromatic_CoA_ox/epox"/>
</dbReference>
<dbReference type="NCBIfam" id="TIGR02158">
    <property type="entry name" value="PA_CoA_Oxy3"/>
    <property type="match status" value="1"/>
</dbReference>
<dbReference type="EC" id="1.14.13.149" evidence="1"/>
<dbReference type="Gene3D" id="1.20.1260.10">
    <property type="match status" value="1"/>
</dbReference>